<protein>
    <submittedName>
        <fullName evidence="4">Torsin-1A</fullName>
    </submittedName>
</protein>
<evidence type="ECO:0000313" key="3">
    <source>
        <dbReference type="Proteomes" id="UP000271098"/>
    </source>
</evidence>
<sequence length="157" mass="17949">MSFHGWTGCGKNYLASMIAENLFRKGVQSDFIHIYISTLHFSNPQDIPLYQAQLRSWIRGNVTNCERSLFIFDEVDKMPAKVMDAIKPFIDYYDHVGSVDFRKSIFIFLSNSGSNEIAQKALEHYTQGKIREELTLGDMEDVLIASAFNTEGKLTPR</sequence>
<dbReference type="GO" id="GO:0005524">
    <property type="term" value="F:ATP binding"/>
    <property type="evidence" value="ECO:0007669"/>
    <property type="project" value="InterPro"/>
</dbReference>
<dbReference type="SUPFAM" id="SSF52540">
    <property type="entry name" value="P-loop containing nucleoside triphosphate hydrolases"/>
    <property type="match status" value="1"/>
</dbReference>
<gene>
    <name evidence="2" type="ORF">GPUH_LOCUS3839</name>
</gene>
<evidence type="ECO:0000313" key="4">
    <source>
        <dbReference type="WBParaSite" id="GPUH_0000384601-mRNA-1"/>
    </source>
</evidence>
<proteinExistence type="inferred from homology"/>
<comment type="similarity">
    <text evidence="1">Belongs to the ClpA/ClpB family. Torsin subfamily.</text>
</comment>
<dbReference type="GO" id="GO:0012505">
    <property type="term" value="C:endomembrane system"/>
    <property type="evidence" value="ECO:0007669"/>
    <property type="project" value="UniProtKB-ARBA"/>
</dbReference>
<dbReference type="InterPro" id="IPR027417">
    <property type="entry name" value="P-loop_NTPase"/>
</dbReference>
<dbReference type="OrthoDB" id="19623at2759"/>
<reference evidence="4" key="1">
    <citation type="submission" date="2016-06" db="UniProtKB">
        <authorList>
            <consortium name="WormBaseParasite"/>
        </authorList>
    </citation>
    <scope>IDENTIFICATION</scope>
</reference>
<accession>A0A183D548</accession>
<dbReference type="Gene3D" id="3.40.50.300">
    <property type="entry name" value="P-loop containing nucleotide triphosphate hydrolases"/>
    <property type="match status" value="1"/>
</dbReference>
<dbReference type="PANTHER" id="PTHR10760">
    <property type="entry name" value="TORSIN"/>
    <property type="match status" value="1"/>
</dbReference>
<dbReference type="Proteomes" id="UP000271098">
    <property type="component" value="Unassembled WGS sequence"/>
</dbReference>
<keyword evidence="3" id="KW-1185">Reference proteome</keyword>
<dbReference type="PANTHER" id="PTHR10760:SF2">
    <property type="entry name" value="LD13476P-RELATED"/>
    <property type="match status" value="1"/>
</dbReference>
<dbReference type="InterPro" id="IPR010448">
    <property type="entry name" value="Torsin"/>
</dbReference>
<dbReference type="GO" id="GO:0016887">
    <property type="term" value="F:ATP hydrolysis activity"/>
    <property type="evidence" value="ECO:0007669"/>
    <property type="project" value="InterPro"/>
</dbReference>
<dbReference type="Pfam" id="PF06309">
    <property type="entry name" value="Torsin"/>
    <property type="match status" value="1"/>
</dbReference>
<evidence type="ECO:0000256" key="1">
    <source>
        <dbReference type="ARBA" id="ARBA00006235"/>
    </source>
</evidence>
<dbReference type="AlphaFoldDB" id="A0A183D548"/>
<name>A0A183D548_9BILA</name>
<dbReference type="InterPro" id="IPR001270">
    <property type="entry name" value="ClpA/B"/>
</dbReference>
<dbReference type="EMBL" id="UYRT01006840">
    <property type="protein sequence ID" value="VDK41203.1"/>
    <property type="molecule type" value="Genomic_DNA"/>
</dbReference>
<dbReference type="WBParaSite" id="GPUH_0000384601-mRNA-1">
    <property type="protein sequence ID" value="GPUH_0000384601-mRNA-1"/>
    <property type="gene ID" value="GPUH_0000384601"/>
</dbReference>
<evidence type="ECO:0000313" key="2">
    <source>
        <dbReference type="EMBL" id="VDK41203.1"/>
    </source>
</evidence>
<reference evidence="2 3" key="2">
    <citation type="submission" date="2018-11" db="EMBL/GenBank/DDBJ databases">
        <authorList>
            <consortium name="Pathogen Informatics"/>
        </authorList>
    </citation>
    <scope>NUCLEOTIDE SEQUENCE [LARGE SCALE GENOMIC DNA]</scope>
</reference>
<dbReference type="CDD" id="cd00009">
    <property type="entry name" value="AAA"/>
    <property type="match status" value="1"/>
</dbReference>
<organism evidence="4">
    <name type="scientific">Gongylonema pulchrum</name>
    <dbReference type="NCBI Taxonomy" id="637853"/>
    <lineage>
        <taxon>Eukaryota</taxon>
        <taxon>Metazoa</taxon>
        <taxon>Ecdysozoa</taxon>
        <taxon>Nematoda</taxon>
        <taxon>Chromadorea</taxon>
        <taxon>Rhabditida</taxon>
        <taxon>Spirurina</taxon>
        <taxon>Spiruromorpha</taxon>
        <taxon>Spiruroidea</taxon>
        <taxon>Gongylonematidae</taxon>
        <taxon>Gongylonema</taxon>
    </lineage>
</organism>
<dbReference type="PRINTS" id="PR00300">
    <property type="entry name" value="CLPPROTEASEA"/>
</dbReference>
<dbReference type="GO" id="GO:0005737">
    <property type="term" value="C:cytoplasm"/>
    <property type="evidence" value="ECO:0007669"/>
    <property type="project" value="UniProtKB-ARBA"/>
</dbReference>